<keyword evidence="7 12" id="KW-0067">ATP-binding</keyword>
<gene>
    <name evidence="17" type="primary">Cre-bmk-1</name>
    <name evidence="17" type="ORF">CRE_26539</name>
</gene>
<feature type="compositionally biased region" description="Acidic residues" evidence="15">
    <location>
        <begin position="919"/>
        <end position="932"/>
    </location>
</feature>
<reference evidence="17" key="1">
    <citation type="submission" date="2007-07" db="EMBL/GenBank/DDBJ databases">
        <title>PCAP assembly of the Caenorhabditis remanei genome.</title>
        <authorList>
            <consortium name="The Caenorhabditis remanei Sequencing Consortium"/>
            <person name="Wilson R.K."/>
        </authorList>
    </citation>
    <scope>NUCLEOTIDE SEQUENCE [LARGE SCALE GENOMIC DNA]</scope>
    <source>
        <strain evidence="17">PB4641</strain>
    </source>
</reference>
<evidence type="ECO:0000256" key="13">
    <source>
        <dbReference type="RuleBase" id="RU000394"/>
    </source>
</evidence>
<dbReference type="eggNOG" id="KOG0243">
    <property type="taxonomic scope" value="Eukaryota"/>
</dbReference>
<dbReference type="GO" id="GO:0005634">
    <property type="term" value="C:nucleus"/>
    <property type="evidence" value="ECO:0007669"/>
    <property type="project" value="TreeGrafter"/>
</dbReference>
<evidence type="ECO:0000256" key="1">
    <source>
        <dbReference type="ARBA" id="ARBA00004245"/>
    </source>
</evidence>
<dbReference type="SMART" id="SM00129">
    <property type="entry name" value="KISc"/>
    <property type="match status" value="1"/>
</dbReference>
<feature type="domain" description="Kinesin motor" evidence="16">
    <location>
        <begin position="23"/>
        <end position="355"/>
    </location>
</feature>
<dbReference type="OrthoDB" id="3176171at2759"/>
<evidence type="ECO:0000256" key="15">
    <source>
        <dbReference type="SAM" id="MobiDB-lite"/>
    </source>
</evidence>
<dbReference type="InterPro" id="IPR019821">
    <property type="entry name" value="Kinesin_motor_CS"/>
</dbReference>
<dbReference type="Gene3D" id="3.40.850.10">
    <property type="entry name" value="Kinesin motor domain"/>
    <property type="match status" value="1"/>
</dbReference>
<name>E3LR49_CAERE</name>
<dbReference type="InterPro" id="IPR027417">
    <property type="entry name" value="P-loop_NTPase"/>
</dbReference>
<keyword evidence="3" id="KW-0132">Cell division</keyword>
<dbReference type="InterPro" id="IPR036961">
    <property type="entry name" value="Kinesin_motor_dom_sf"/>
</dbReference>
<keyword evidence="8 14" id="KW-0175">Coiled coil</keyword>
<evidence type="ECO:0000256" key="4">
    <source>
        <dbReference type="ARBA" id="ARBA00022701"/>
    </source>
</evidence>
<dbReference type="HOGENOM" id="CLU_001485_33_4_1"/>
<dbReference type="FunCoup" id="E3LR49">
    <property type="interactions" value="1702"/>
</dbReference>
<evidence type="ECO:0000256" key="3">
    <source>
        <dbReference type="ARBA" id="ARBA00022618"/>
    </source>
</evidence>
<keyword evidence="6" id="KW-0498">Mitosis</keyword>
<evidence type="ECO:0000256" key="7">
    <source>
        <dbReference type="ARBA" id="ARBA00022840"/>
    </source>
</evidence>
<dbReference type="GO" id="GO:0008574">
    <property type="term" value="F:plus-end-directed microtubule motor activity"/>
    <property type="evidence" value="ECO:0007669"/>
    <property type="project" value="TreeGrafter"/>
</dbReference>
<evidence type="ECO:0000256" key="12">
    <source>
        <dbReference type="PROSITE-ProRule" id="PRU00283"/>
    </source>
</evidence>
<dbReference type="AlphaFoldDB" id="E3LR49"/>
<proteinExistence type="inferred from homology"/>
<dbReference type="GO" id="GO:0090307">
    <property type="term" value="P:mitotic spindle assembly"/>
    <property type="evidence" value="ECO:0007669"/>
    <property type="project" value="TreeGrafter"/>
</dbReference>
<dbReference type="GO" id="GO:0051301">
    <property type="term" value="P:cell division"/>
    <property type="evidence" value="ECO:0007669"/>
    <property type="project" value="UniProtKB-KW"/>
</dbReference>
<dbReference type="GO" id="GO:0072686">
    <property type="term" value="C:mitotic spindle"/>
    <property type="evidence" value="ECO:0007669"/>
    <property type="project" value="TreeGrafter"/>
</dbReference>
<dbReference type="GO" id="GO:0005876">
    <property type="term" value="C:spindle microtubule"/>
    <property type="evidence" value="ECO:0007669"/>
    <property type="project" value="TreeGrafter"/>
</dbReference>
<dbReference type="FunFam" id="3.40.850.10:FF:000051">
    <property type="entry name" value="Kinesin-like protein bimC"/>
    <property type="match status" value="1"/>
</dbReference>
<keyword evidence="10" id="KW-0206">Cytoskeleton</keyword>
<dbReference type="GO" id="GO:0008017">
    <property type="term" value="F:microtubule binding"/>
    <property type="evidence" value="ECO:0007669"/>
    <property type="project" value="InterPro"/>
</dbReference>
<dbReference type="InterPro" id="IPR001752">
    <property type="entry name" value="Kinesin_motor_dom"/>
</dbReference>
<feature type="region of interest" description="Disordered" evidence="15">
    <location>
        <begin position="908"/>
        <end position="936"/>
    </location>
</feature>
<evidence type="ECO:0000256" key="5">
    <source>
        <dbReference type="ARBA" id="ARBA00022741"/>
    </source>
</evidence>
<dbReference type="EMBL" id="DS268413">
    <property type="protein sequence ID" value="EFP07560.1"/>
    <property type="molecule type" value="Genomic_DNA"/>
</dbReference>
<keyword evidence="5 12" id="KW-0547">Nucleotide-binding</keyword>
<feature type="binding site" evidence="12">
    <location>
        <begin position="102"/>
        <end position="109"/>
    </location>
    <ligand>
        <name>ATP</name>
        <dbReference type="ChEBI" id="CHEBI:30616"/>
    </ligand>
</feature>
<keyword evidence="4 13" id="KW-0493">Microtubule</keyword>
<evidence type="ECO:0000259" key="16">
    <source>
        <dbReference type="PROSITE" id="PS50067"/>
    </source>
</evidence>
<dbReference type="GO" id="GO:0051231">
    <property type="term" value="P:spindle elongation"/>
    <property type="evidence" value="ECO:0007669"/>
    <property type="project" value="TreeGrafter"/>
</dbReference>
<dbReference type="STRING" id="31234.E3LR49"/>
<dbReference type="PROSITE" id="PS50067">
    <property type="entry name" value="KINESIN_MOTOR_2"/>
    <property type="match status" value="1"/>
</dbReference>
<keyword evidence="9 12" id="KW-0505">Motor protein</keyword>
<dbReference type="InParanoid" id="E3LR49"/>
<accession>E3LR49</accession>
<organism evidence="18">
    <name type="scientific">Caenorhabditis remanei</name>
    <name type="common">Caenorhabditis vulgaris</name>
    <dbReference type="NCBI Taxonomy" id="31234"/>
    <lineage>
        <taxon>Eukaryota</taxon>
        <taxon>Metazoa</taxon>
        <taxon>Ecdysozoa</taxon>
        <taxon>Nematoda</taxon>
        <taxon>Chromadorea</taxon>
        <taxon>Rhabditida</taxon>
        <taxon>Rhabditina</taxon>
        <taxon>Rhabditomorpha</taxon>
        <taxon>Rhabditoidea</taxon>
        <taxon>Rhabditidae</taxon>
        <taxon>Peloderinae</taxon>
        <taxon>Caenorhabditis</taxon>
    </lineage>
</organism>
<evidence type="ECO:0000256" key="10">
    <source>
        <dbReference type="ARBA" id="ARBA00023212"/>
    </source>
</evidence>
<dbReference type="Proteomes" id="UP000008281">
    <property type="component" value="Unassembled WGS sequence"/>
</dbReference>
<evidence type="ECO:0000256" key="11">
    <source>
        <dbReference type="ARBA" id="ARBA00023306"/>
    </source>
</evidence>
<dbReference type="GO" id="GO:0005524">
    <property type="term" value="F:ATP binding"/>
    <property type="evidence" value="ECO:0007669"/>
    <property type="project" value="UniProtKB-UniRule"/>
</dbReference>
<evidence type="ECO:0000313" key="17">
    <source>
        <dbReference type="EMBL" id="EFP07560.1"/>
    </source>
</evidence>
<evidence type="ECO:0000256" key="6">
    <source>
        <dbReference type="ARBA" id="ARBA00022776"/>
    </source>
</evidence>
<evidence type="ECO:0000256" key="8">
    <source>
        <dbReference type="ARBA" id="ARBA00023054"/>
    </source>
</evidence>
<dbReference type="SUPFAM" id="SSF52540">
    <property type="entry name" value="P-loop containing nucleoside triphosphate hydrolases"/>
    <property type="match status" value="1"/>
</dbReference>
<comment type="subcellular location">
    <subcellularLocation>
        <location evidence="1">Cytoplasm</location>
        <location evidence="1">Cytoskeleton</location>
    </subcellularLocation>
</comment>
<sequence length="984" mass="110609">MAELSRMDLTMSTRKKVSETTSNLRVAVRVRPMNGTERSEKCSTIVKVDKGKSSIDLKSKPFGPFFRVYDTDTTQADIYADLVSSQIKKVIAGFNCTVFAYGQTGTGKTFTMEGGRTDAKSSQDDPSTGIIPRAVEDIFEQLETSGCEEYSLRVSYVELYNEELFDLLASSESDDRERLRIFDDPHKKGVIVSGVEEVPVRNRSDVFKLLQLGAEKRRTAATLMNMHSSRSHSLFMVNVVVRENTNTGEELVKQGKLNLVDLAGSENIGRSGAQGNRAKEAGSINQSLLTLGRVIRSLTTNAQHVPYRESKLTRLLQDSLGGSTITSLIATLSPSSSNFEESQSTLEYAMRAANIKNKPVCNTKVSKKTILKEFADEIEKLRRDLRAAREKNGVFISQESHEEYQRNAEKVNELEEQLLCEVDRLRKLMEDMTYMDEQYQQLYERKGALEKRLEERIRECAVKSKELADTNDVLNKHIEAIGLMHTASLKSFKQLVQAQEAADEMKTDLGAFWRKVDEMAVADDLHKEMIETLTRKMNSFIQSTSEQVEALTSDGKDATAKIVENVDPHVSTIEAISQSINKSVGEMRSTTSSAFRKGTEIENEAVEKINEIAQENLEKWNAVLKSSSEYYKAHSARSEEFSKQLTDKLDEIKKQISDFAEDFRPLLAEIRNTTSVNLEKRTEQDTAITNDVKTTCLNVTEGVRALLLQLEQLSVRIEDNHEEQLIIDQNNQESVLSTINTAENVVQSVEDMIEEQCDTKEIDEKAQSDLQGIDLDYETTIQEAKEKSLEGAEEMKKVTRGLLDKTEANRKEATCAVDSILTRISVDSETCQTTGEEVKKSCDESSENISSMLQKFGESSKKATEVALEAISKIEIKFVDPSGNPFSFFLYAILSISVNVPPRIVPTYPDSTELKSPPEPEELLGSEEDDDKLVEGEELAKKKRRVTSFVRRDSLLDTTNIFLSPSTIQKRREATIDEEEDFEN</sequence>
<feature type="coiled-coil region" evidence="14">
    <location>
        <begin position="603"/>
        <end position="662"/>
    </location>
</feature>
<keyword evidence="18" id="KW-1185">Reference proteome</keyword>
<dbReference type="PRINTS" id="PR00380">
    <property type="entry name" value="KINESINHEAVY"/>
</dbReference>
<dbReference type="PROSITE" id="PS00411">
    <property type="entry name" value="KINESIN_MOTOR_1"/>
    <property type="match status" value="1"/>
</dbReference>
<dbReference type="PANTHER" id="PTHR47970:SF12">
    <property type="entry name" value="KINESIN FAMILY MEMBER 11"/>
    <property type="match status" value="1"/>
</dbReference>
<evidence type="ECO:0000256" key="9">
    <source>
        <dbReference type="ARBA" id="ARBA00023175"/>
    </source>
</evidence>
<keyword evidence="2" id="KW-0963">Cytoplasm</keyword>
<comment type="similarity">
    <text evidence="12 13">Belongs to the TRAFAC class myosin-kinesin ATPase superfamily. Kinesin family.</text>
</comment>
<dbReference type="Pfam" id="PF00225">
    <property type="entry name" value="Kinesin"/>
    <property type="match status" value="1"/>
</dbReference>
<evidence type="ECO:0000256" key="14">
    <source>
        <dbReference type="SAM" id="Coils"/>
    </source>
</evidence>
<protein>
    <recommendedName>
        <fullName evidence="13">Kinesin-like protein</fullName>
    </recommendedName>
</protein>
<keyword evidence="11" id="KW-0131">Cell cycle</keyword>
<dbReference type="GO" id="GO:0007018">
    <property type="term" value="P:microtubule-based movement"/>
    <property type="evidence" value="ECO:0007669"/>
    <property type="project" value="InterPro"/>
</dbReference>
<dbReference type="PANTHER" id="PTHR47970">
    <property type="entry name" value="KINESIN-LIKE PROTEIN KIF11"/>
    <property type="match status" value="1"/>
</dbReference>
<feature type="coiled-coil region" evidence="14">
    <location>
        <begin position="371"/>
        <end position="459"/>
    </location>
</feature>
<dbReference type="OMA" id="KPVCNTK"/>
<evidence type="ECO:0000256" key="2">
    <source>
        <dbReference type="ARBA" id="ARBA00022490"/>
    </source>
</evidence>
<evidence type="ECO:0000313" key="18">
    <source>
        <dbReference type="Proteomes" id="UP000008281"/>
    </source>
</evidence>
<dbReference type="InterPro" id="IPR047149">
    <property type="entry name" value="KIF11-like"/>
</dbReference>